<evidence type="ECO:0000256" key="5">
    <source>
        <dbReference type="ARBA" id="ARBA00023014"/>
    </source>
</evidence>
<keyword evidence="8" id="KW-1185">Reference proteome</keyword>
<dbReference type="Pfam" id="PF01799">
    <property type="entry name" value="Fer2_2"/>
    <property type="match status" value="1"/>
</dbReference>
<dbReference type="InterPro" id="IPR012675">
    <property type="entry name" value="Beta-grasp_dom_sf"/>
</dbReference>
<dbReference type="InterPro" id="IPR001041">
    <property type="entry name" value="2Fe-2S_ferredoxin-type"/>
</dbReference>
<dbReference type="InterPro" id="IPR002888">
    <property type="entry name" value="2Fe-2S-bd"/>
</dbReference>
<dbReference type="SUPFAM" id="SSF54292">
    <property type="entry name" value="2Fe-2S ferredoxin-like"/>
    <property type="match status" value="1"/>
</dbReference>
<evidence type="ECO:0000313" key="7">
    <source>
        <dbReference type="EMBL" id="SFP33468.1"/>
    </source>
</evidence>
<dbReference type="PROSITE" id="PS51085">
    <property type="entry name" value="2FE2S_FER_2"/>
    <property type="match status" value="1"/>
</dbReference>
<keyword evidence="5" id="KW-0411">Iron-sulfur</keyword>
<dbReference type="SUPFAM" id="SSF47741">
    <property type="entry name" value="CO dehydrogenase ISP C-domain like"/>
    <property type="match status" value="1"/>
</dbReference>
<dbReference type="GO" id="GO:0016491">
    <property type="term" value="F:oxidoreductase activity"/>
    <property type="evidence" value="ECO:0007669"/>
    <property type="project" value="UniProtKB-KW"/>
</dbReference>
<dbReference type="InterPro" id="IPR036010">
    <property type="entry name" value="2Fe-2S_ferredoxin-like_sf"/>
</dbReference>
<keyword evidence="2" id="KW-0479">Metal-binding</keyword>
<evidence type="ECO:0000313" key="8">
    <source>
        <dbReference type="Proteomes" id="UP000199586"/>
    </source>
</evidence>
<name>A0A1I5PH76_9SPHN</name>
<dbReference type="PANTHER" id="PTHR44379:SF2">
    <property type="entry name" value="BLR6218 PROTEIN"/>
    <property type="match status" value="1"/>
</dbReference>
<evidence type="ECO:0000256" key="2">
    <source>
        <dbReference type="ARBA" id="ARBA00022723"/>
    </source>
</evidence>
<dbReference type="Proteomes" id="UP000199586">
    <property type="component" value="Unassembled WGS sequence"/>
</dbReference>
<dbReference type="STRING" id="634430.SAMN04488241_10113"/>
<organism evidence="7 8">
    <name type="scientific">Sphingomonas rubra</name>
    <dbReference type="NCBI Taxonomy" id="634430"/>
    <lineage>
        <taxon>Bacteria</taxon>
        <taxon>Pseudomonadati</taxon>
        <taxon>Pseudomonadota</taxon>
        <taxon>Alphaproteobacteria</taxon>
        <taxon>Sphingomonadales</taxon>
        <taxon>Sphingomonadaceae</taxon>
        <taxon>Sphingomonas</taxon>
    </lineage>
</organism>
<dbReference type="EMBL" id="FOXP01000001">
    <property type="protein sequence ID" value="SFP33468.1"/>
    <property type="molecule type" value="Genomic_DNA"/>
</dbReference>
<dbReference type="PROSITE" id="PS00197">
    <property type="entry name" value="2FE2S_FER_1"/>
    <property type="match status" value="1"/>
</dbReference>
<dbReference type="RefSeq" id="WP_093329794.1">
    <property type="nucleotide sequence ID" value="NZ_FOXP01000001.1"/>
</dbReference>
<keyword evidence="1" id="KW-0001">2Fe-2S</keyword>
<dbReference type="Pfam" id="PF00111">
    <property type="entry name" value="Fer2"/>
    <property type="match status" value="1"/>
</dbReference>
<dbReference type="GO" id="GO:0051537">
    <property type="term" value="F:2 iron, 2 sulfur cluster binding"/>
    <property type="evidence" value="ECO:0007669"/>
    <property type="project" value="UniProtKB-KW"/>
</dbReference>
<dbReference type="Gene3D" id="1.10.150.120">
    <property type="entry name" value="[2Fe-2S]-binding domain"/>
    <property type="match status" value="1"/>
</dbReference>
<accession>A0A1I5PH76</accession>
<keyword evidence="3" id="KW-0560">Oxidoreductase</keyword>
<dbReference type="AlphaFoldDB" id="A0A1I5PH76"/>
<dbReference type="GO" id="GO:0046872">
    <property type="term" value="F:metal ion binding"/>
    <property type="evidence" value="ECO:0007669"/>
    <property type="project" value="UniProtKB-KW"/>
</dbReference>
<evidence type="ECO:0000256" key="3">
    <source>
        <dbReference type="ARBA" id="ARBA00023002"/>
    </source>
</evidence>
<evidence type="ECO:0000256" key="4">
    <source>
        <dbReference type="ARBA" id="ARBA00023004"/>
    </source>
</evidence>
<gene>
    <name evidence="7" type="ORF">SAMN04488241_10113</name>
</gene>
<evidence type="ECO:0000256" key="1">
    <source>
        <dbReference type="ARBA" id="ARBA00022714"/>
    </source>
</evidence>
<dbReference type="CDD" id="cd00207">
    <property type="entry name" value="fer2"/>
    <property type="match status" value="1"/>
</dbReference>
<dbReference type="InterPro" id="IPR006058">
    <property type="entry name" value="2Fe2S_fd_BS"/>
</dbReference>
<keyword evidence="4" id="KW-0408">Iron</keyword>
<dbReference type="PANTHER" id="PTHR44379">
    <property type="entry name" value="OXIDOREDUCTASE WITH IRON-SULFUR SUBUNIT"/>
    <property type="match status" value="1"/>
</dbReference>
<dbReference type="OrthoDB" id="9792018at2"/>
<sequence>MTRFTVNNQAVEYRLDPATPLLWALRDASNLTGAKYGCGTGHCGACTVDVDGRAVRSCRMTIAEAEGTVVTTIEGLSREREHPIQLAFLADNVVQCGFCVPGIVMTAAALLRRDPDPSEETIRRTVTNLCRCGVYPRLVDAIRRAARAQRGEEVIPAGARAGIDPADAARTVPALVPPRDTGGAP</sequence>
<dbReference type="InterPro" id="IPR036884">
    <property type="entry name" value="2Fe-2S-bd_dom_sf"/>
</dbReference>
<dbReference type="Gene3D" id="3.10.20.30">
    <property type="match status" value="1"/>
</dbReference>
<dbReference type="InterPro" id="IPR051452">
    <property type="entry name" value="Diverse_Oxidoreductases"/>
</dbReference>
<evidence type="ECO:0000259" key="6">
    <source>
        <dbReference type="PROSITE" id="PS51085"/>
    </source>
</evidence>
<feature type="domain" description="2Fe-2S ferredoxin-type" evidence="6">
    <location>
        <begin position="1"/>
        <end position="76"/>
    </location>
</feature>
<proteinExistence type="predicted"/>
<protein>
    <submittedName>
        <fullName evidence="7">Isoquinoline 1-oxidoreductase, alpha subunit</fullName>
    </submittedName>
</protein>
<reference evidence="7 8" key="1">
    <citation type="submission" date="2016-10" db="EMBL/GenBank/DDBJ databases">
        <authorList>
            <person name="de Groot N.N."/>
        </authorList>
    </citation>
    <scope>NUCLEOTIDE SEQUENCE [LARGE SCALE GENOMIC DNA]</scope>
    <source>
        <strain evidence="7 8">CGMCC 1.9113</strain>
    </source>
</reference>